<dbReference type="RefSeq" id="WP_113056283.1">
    <property type="nucleotide sequence ID" value="NZ_QEVW01000033.1"/>
</dbReference>
<dbReference type="EMBL" id="QEVW01000033">
    <property type="protein sequence ID" value="RAW09733.1"/>
    <property type="molecule type" value="Genomic_DNA"/>
</dbReference>
<accession>A0A329QBJ9</accession>
<evidence type="ECO:0000313" key="2">
    <source>
        <dbReference type="Proteomes" id="UP000250642"/>
    </source>
</evidence>
<evidence type="ECO:0000313" key="1">
    <source>
        <dbReference type="EMBL" id="RAW09733.1"/>
    </source>
</evidence>
<sequence>MRNRIAWLLIRMAGMIMEGGENMLAVYVAMIHKGVISIDDVPTAGGNRDKVKAALEATGMDQNGNIL</sequence>
<organism evidence="1 2">
    <name type="scientific">Paenibacillus taichungensis</name>
    <dbReference type="NCBI Taxonomy" id="484184"/>
    <lineage>
        <taxon>Bacteria</taxon>
        <taxon>Bacillati</taxon>
        <taxon>Bacillota</taxon>
        <taxon>Bacilli</taxon>
        <taxon>Bacillales</taxon>
        <taxon>Paenibacillaceae</taxon>
        <taxon>Paenibacillus</taxon>
    </lineage>
</organism>
<dbReference type="AlphaFoldDB" id="A0A329QBJ9"/>
<proteinExistence type="predicted"/>
<comment type="caution">
    <text evidence="1">The sequence shown here is derived from an EMBL/GenBank/DDBJ whole genome shotgun (WGS) entry which is preliminary data.</text>
</comment>
<reference evidence="1 2" key="1">
    <citation type="submission" date="2018-04" db="EMBL/GenBank/DDBJ databases">
        <title>Paenibacillus taichungensis Genome sequencing and assembly.</title>
        <authorList>
            <person name="Xu J."/>
            <person name="Rensing C."/>
            <person name="Mazhar H.S."/>
        </authorList>
    </citation>
    <scope>NUCLEOTIDE SEQUENCE [LARGE SCALE GENOMIC DNA]</scope>
    <source>
        <strain evidence="1 2">NC1</strain>
    </source>
</reference>
<name>A0A329QBJ9_9BACL</name>
<dbReference type="Proteomes" id="UP000250642">
    <property type="component" value="Unassembled WGS sequence"/>
</dbReference>
<gene>
    <name evidence="1" type="ORF">DC345_30190</name>
</gene>
<protein>
    <submittedName>
        <fullName evidence="1">Uncharacterized protein</fullName>
    </submittedName>
</protein>